<sequence>MILQGSFAAFHVPSKIFACSHHVSTISGAFIVIGSRSQRRCRLRRGRAAAWDPVALSRVRRVSPFYVPEEDDELVERDEEGKLLLLLRMPFHCLDWAVRVLANLLGSESSVISGDNANPLRLLSYEGTMFMMYTYDMESLGVKPSLGSSQGPSLVLKESLTLSEWSRFSSGVSSYFYPSAQFSSSSCGQCWVRLLYSFGTFFFGGPPQLCAKFVLELSSSFSRGGDDGAASLKRKHGQDIEE</sequence>
<reference evidence="2" key="1">
    <citation type="submission" date="2020-09" db="EMBL/GenBank/DDBJ databases">
        <title>Genome-Enabled Discovery of Anthraquinone Biosynthesis in Senna tora.</title>
        <authorList>
            <person name="Kang S.-H."/>
            <person name="Pandey R.P."/>
            <person name="Lee C.-M."/>
            <person name="Sim J.-S."/>
            <person name="Jeong J.-T."/>
            <person name="Choi B.-S."/>
            <person name="Jung M."/>
            <person name="Ginzburg D."/>
            <person name="Zhao K."/>
            <person name="Won S.Y."/>
            <person name="Oh T.-J."/>
            <person name="Yu Y."/>
            <person name="Kim N.-H."/>
            <person name="Lee O.R."/>
            <person name="Lee T.-H."/>
            <person name="Bashyal P."/>
            <person name="Kim T.-S."/>
            <person name="Lee W.-H."/>
            <person name="Kawkins C."/>
            <person name="Kim C.-K."/>
            <person name="Kim J.S."/>
            <person name="Ahn B.O."/>
            <person name="Rhee S.Y."/>
            <person name="Sohng J.K."/>
        </authorList>
    </citation>
    <scope>NUCLEOTIDE SEQUENCE</scope>
    <source>
        <tissue evidence="2">Leaf</tissue>
    </source>
</reference>
<accession>A0A834TLS6</accession>
<proteinExistence type="predicted"/>
<dbReference type="Proteomes" id="UP000634136">
    <property type="component" value="Unassembled WGS sequence"/>
</dbReference>
<dbReference type="EMBL" id="JAAIUW010000007">
    <property type="protein sequence ID" value="KAF7823554.1"/>
    <property type="molecule type" value="Genomic_DNA"/>
</dbReference>
<comment type="caution">
    <text evidence="2">The sequence shown here is derived from an EMBL/GenBank/DDBJ whole genome shotgun (WGS) entry which is preliminary data.</text>
</comment>
<protein>
    <submittedName>
        <fullName evidence="2">Uncharacterized protein</fullName>
    </submittedName>
</protein>
<gene>
    <name evidence="2" type="ORF">G2W53_021698</name>
</gene>
<feature type="region of interest" description="Disordered" evidence="1">
    <location>
        <begin position="223"/>
        <end position="242"/>
    </location>
</feature>
<evidence type="ECO:0000313" key="2">
    <source>
        <dbReference type="EMBL" id="KAF7823554.1"/>
    </source>
</evidence>
<evidence type="ECO:0000313" key="3">
    <source>
        <dbReference type="Proteomes" id="UP000634136"/>
    </source>
</evidence>
<evidence type="ECO:0000256" key="1">
    <source>
        <dbReference type="SAM" id="MobiDB-lite"/>
    </source>
</evidence>
<dbReference type="AlphaFoldDB" id="A0A834TLS6"/>
<name>A0A834TLS6_9FABA</name>
<organism evidence="2 3">
    <name type="scientific">Senna tora</name>
    <dbReference type="NCBI Taxonomy" id="362788"/>
    <lineage>
        <taxon>Eukaryota</taxon>
        <taxon>Viridiplantae</taxon>
        <taxon>Streptophyta</taxon>
        <taxon>Embryophyta</taxon>
        <taxon>Tracheophyta</taxon>
        <taxon>Spermatophyta</taxon>
        <taxon>Magnoliopsida</taxon>
        <taxon>eudicotyledons</taxon>
        <taxon>Gunneridae</taxon>
        <taxon>Pentapetalae</taxon>
        <taxon>rosids</taxon>
        <taxon>fabids</taxon>
        <taxon>Fabales</taxon>
        <taxon>Fabaceae</taxon>
        <taxon>Caesalpinioideae</taxon>
        <taxon>Cassia clade</taxon>
        <taxon>Senna</taxon>
    </lineage>
</organism>
<keyword evidence="3" id="KW-1185">Reference proteome</keyword>